<feature type="transmembrane region" description="Helical" evidence="1">
    <location>
        <begin position="143"/>
        <end position="162"/>
    </location>
</feature>
<comment type="caution">
    <text evidence="2">The sequence shown here is derived from an EMBL/GenBank/DDBJ whole genome shotgun (WGS) entry which is preliminary data.</text>
</comment>
<evidence type="ECO:0000313" key="2">
    <source>
        <dbReference type="EMBL" id="RPF71671.1"/>
    </source>
</evidence>
<keyword evidence="1" id="KW-0812">Transmembrane</keyword>
<dbReference type="EMBL" id="RPFZ01000001">
    <property type="protein sequence ID" value="RPF71671.1"/>
    <property type="molecule type" value="Genomic_DNA"/>
</dbReference>
<keyword evidence="1" id="KW-0472">Membrane</keyword>
<evidence type="ECO:0000256" key="1">
    <source>
        <dbReference type="SAM" id="Phobius"/>
    </source>
</evidence>
<sequence length="169" mass="18739">MAVTAAAYVGAAVIAASAAFIGVVLGKEQKTTEFRQDWINAQRSDLARVLTLASNARTQACDKKAEILIDFDEALNRIRLRENPEKEEWKSVLEALDRLRDAAFAQEYGVDPMSDQNRIIALSQVLLKAEWSRVRAGETWFKAAKWLLPPAVLFVGLALAYGKGFIQLS</sequence>
<dbReference type="RefSeq" id="WP_123880351.1">
    <property type="nucleotide sequence ID" value="NZ_RPFZ01000001.1"/>
</dbReference>
<dbReference type="Proteomes" id="UP000275232">
    <property type="component" value="Unassembled WGS sequence"/>
</dbReference>
<organism evidence="2 3">
    <name type="scientific">Aurantiacibacter spongiae</name>
    <dbReference type="NCBI Taxonomy" id="2488860"/>
    <lineage>
        <taxon>Bacteria</taxon>
        <taxon>Pseudomonadati</taxon>
        <taxon>Pseudomonadota</taxon>
        <taxon>Alphaproteobacteria</taxon>
        <taxon>Sphingomonadales</taxon>
        <taxon>Erythrobacteraceae</taxon>
        <taxon>Aurantiacibacter</taxon>
    </lineage>
</organism>
<accession>A0A3N5DR89</accession>
<name>A0A3N5DR89_9SPHN</name>
<gene>
    <name evidence="2" type="ORF">EG799_08605</name>
</gene>
<keyword evidence="1" id="KW-1133">Transmembrane helix</keyword>
<dbReference type="OrthoDB" id="5919045at2"/>
<protein>
    <submittedName>
        <fullName evidence="2">Uncharacterized protein</fullName>
    </submittedName>
</protein>
<dbReference type="AlphaFoldDB" id="A0A3N5DR89"/>
<evidence type="ECO:0000313" key="3">
    <source>
        <dbReference type="Proteomes" id="UP000275232"/>
    </source>
</evidence>
<proteinExistence type="predicted"/>
<feature type="transmembrane region" description="Helical" evidence="1">
    <location>
        <begin position="6"/>
        <end position="26"/>
    </location>
</feature>
<keyword evidence="3" id="KW-1185">Reference proteome</keyword>
<reference evidence="2 3" key="1">
    <citation type="submission" date="2018-11" db="EMBL/GenBank/DDBJ databases">
        <title>Erythrobacter spongiae sp. nov., isolated from a marine sponge.</title>
        <authorList>
            <person name="Zhuang L."/>
            <person name="Luo L."/>
        </authorList>
    </citation>
    <scope>NUCLEOTIDE SEQUENCE [LARGE SCALE GENOMIC DNA]</scope>
    <source>
        <strain evidence="2 3">HN-E23</strain>
    </source>
</reference>